<accession>A0A9W4WMQ2</accession>
<evidence type="ECO:0000313" key="2">
    <source>
        <dbReference type="Proteomes" id="UP001153678"/>
    </source>
</evidence>
<evidence type="ECO:0000313" key="1">
    <source>
        <dbReference type="EMBL" id="CAI2173393.1"/>
    </source>
</evidence>
<gene>
    <name evidence="1" type="ORF">FWILDA_LOCUS6063</name>
</gene>
<proteinExistence type="predicted"/>
<name>A0A9W4WMQ2_9GLOM</name>
<dbReference type="AlphaFoldDB" id="A0A9W4WMQ2"/>
<dbReference type="Proteomes" id="UP001153678">
    <property type="component" value="Unassembled WGS sequence"/>
</dbReference>
<feature type="non-terminal residue" evidence="1">
    <location>
        <position position="151"/>
    </location>
</feature>
<keyword evidence="2" id="KW-1185">Reference proteome</keyword>
<dbReference type="EMBL" id="CAMKVN010001059">
    <property type="protein sequence ID" value="CAI2173393.1"/>
    <property type="molecule type" value="Genomic_DNA"/>
</dbReference>
<protein>
    <submittedName>
        <fullName evidence="1">652_t:CDS:1</fullName>
    </submittedName>
</protein>
<reference evidence="1" key="1">
    <citation type="submission" date="2022-08" db="EMBL/GenBank/DDBJ databases">
        <authorList>
            <person name="Kallberg Y."/>
            <person name="Tangrot J."/>
            <person name="Rosling A."/>
        </authorList>
    </citation>
    <scope>NUCLEOTIDE SEQUENCE</scope>
    <source>
        <strain evidence="1">Wild A</strain>
    </source>
</reference>
<sequence length="151" mass="17475">MIGFNVDGTSITYRNCQISYASKELNKMMNQYRKINDVDKKNKVEAMAPKLVQDIYKLLWFRLSVQEPEEELHFFSKDTKIDSNLMNGIWDDDGDGDVNQLSVGICYFPLFGRDLESSSRKVYTTAKVFPRARISSMRLTKKADEVSRILN</sequence>
<dbReference type="OrthoDB" id="2421915at2759"/>
<comment type="caution">
    <text evidence="1">The sequence shown here is derived from an EMBL/GenBank/DDBJ whole genome shotgun (WGS) entry which is preliminary data.</text>
</comment>
<organism evidence="1 2">
    <name type="scientific">Funneliformis geosporum</name>
    <dbReference type="NCBI Taxonomy" id="1117311"/>
    <lineage>
        <taxon>Eukaryota</taxon>
        <taxon>Fungi</taxon>
        <taxon>Fungi incertae sedis</taxon>
        <taxon>Mucoromycota</taxon>
        <taxon>Glomeromycotina</taxon>
        <taxon>Glomeromycetes</taxon>
        <taxon>Glomerales</taxon>
        <taxon>Glomeraceae</taxon>
        <taxon>Funneliformis</taxon>
    </lineage>
</organism>